<dbReference type="EMBL" id="LT559118">
    <property type="protein sequence ID" value="SBO98906.1"/>
    <property type="molecule type" value="Genomic_DNA"/>
</dbReference>
<name>A0A1M4EJD3_9ACTN</name>
<dbReference type="InterPro" id="IPR013785">
    <property type="entry name" value="Aldolase_TIM"/>
</dbReference>
<gene>
    <name evidence="3" type="ORF">BN4615_P8422</name>
</gene>
<feature type="domain" description="Pyruvate carboxyltransferase" evidence="2">
    <location>
        <begin position="4"/>
        <end position="267"/>
    </location>
</feature>
<dbReference type="EC" id="2.3.3.14" evidence="3"/>
<sequence length="405" mass="43853">MPKVHFLDVTNRDGVQTARTGLSKFGKTMVNFYLAKLGVAQSEIGFPFLFHEVPYVRAQVALGEAGAFGELRLSGWCRGVPQDVEKAAPLGLKHYNLSISTSDYMIQNKFRGRLDRDAIIREMTAAVRVAKDAGALTVGVNAEDGSRTDDGFLLEFALAAKQAGADRVRYCDTIGGDTPDRIRERFAKLAAATAMPVETHCHNDLGMAVANSVSGALGDLDAGQDAWINTCVNGIGERSGNADLLSTILAFRHGFGLESAPIGDTLNLEWARRFALWASYALGQPLPYNQVGVGRNAFAHESGIHADGALKDHGNYELYDEATLGPFPEDWHARPGRVVLTGEYGGKAGFRHVMDGLGVEVADEEASFRLVQLCNAMTGRPLTDDELRLIAAYPRELSLMFPGYA</sequence>
<organism evidence="3">
    <name type="scientific">Nonomuraea gerenzanensis</name>
    <dbReference type="NCBI Taxonomy" id="93944"/>
    <lineage>
        <taxon>Bacteria</taxon>
        <taxon>Bacillati</taxon>
        <taxon>Actinomycetota</taxon>
        <taxon>Actinomycetes</taxon>
        <taxon>Streptosporangiales</taxon>
        <taxon>Streptosporangiaceae</taxon>
        <taxon>Nonomuraea</taxon>
    </lineage>
</organism>
<dbReference type="InterPro" id="IPR002034">
    <property type="entry name" value="AIPM/Hcit_synth_CS"/>
</dbReference>
<keyword evidence="3" id="KW-0012">Acyltransferase</keyword>
<dbReference type="PROSITE" id="PS50991">
    <property type="entry name" value="PYR_CT"/>
    <property type="match status" value="1"/>
</dbReference>
<dbReference type="RefSeq" id="WP_225267635.1">
    <property type="nucleotide sequence ID" value="NZ_CP084058.1"/>
</dbReference>
<evidence type="ECO:0000313" key="3">
    <source>
        <dbReference type="EMBL" id="SBO98906.1"/>
    </source>
</evidence>
<dbReference type="AlphaFoldDB" id="A0A1M4EJD3"/>
<dbReference type="Gene3D" id="3.20.20.70">
    <property type="entry name" value="Aldolase class I"/>
    <property type="match status" value="1"/>
</dbReference>
<dbReference type="Pfam" id="PF22617">
    <property type="entry name" value="HCS_D2"/>
    <property type="match status" value="1"/>
</dbReference>
<dbReference type="PANTHER" id="PTHR42880:SF1">
    <property type="entry name" value="ISOPROPYLMALATE_HOMOCITRATE_CITRAMALATE SYNTHASE FAMILY PROTEIN"/>
    <property type="match status" value="1"/>
</dbReference>
<dbReference type="InterPro" id="IPR054691">
    <property type="entry name" value="LeuA/HCS_post-cat"/>
</dbReference>
<dbReference type="SUPFAM" id="SSF51569">
    <property type="entry name" value="Aldolase"/>
    <property type="match status" value="1"/>
</dbReference>
<proteinExistence type="predicted"/>
<dbReference type="PANTHER" id="PTHR42880">
    <property type="entry name" value="HOMOCITRATE SYNTHASE"/>
    <property type="match status" value="1"/>
</dbReference>
<accession>A0A1M4EJD3</accession>
<dbReference type="GO" id="GO:0019752">
    <property type="term" value="P:carboxylic acid metabolic process"/>
    <property type="evidence" value="ECO:0007669"/>
    <property type="project" value="InterPro"/>
</dbReference>
<reference evidence="3" key="1">
    <citation type="submission" date="2016-04" db="EMBL/GenBank/DDBJ databases">
        <authorList>
            <person name="Evans L.H."/>
            <person name="Alamgir A."/>
            <person name="Owens N."/>
            <person name="Weber N.D."/>
            <person name="Virtaneva K."/>
            <person name="Barbian K."/>
            <person name="Babar A."/>
            <person name="Rosenke K."/>
        </authorList>
    </citation>
    <scope>NUCLEOTIDE SEQUENCE</scope>
    <source>
        <strain evidence="3">Nono1</strain>
    </source>
</reference>
<dbReference type="Pfam" id="PF00682">
    <property type="entry name" value="HMGL-like"/>
    <property type="match status" value="1"/>
</dbReference>
<dbReference type="InterPro" id="IPR000891">
    <property type="entry name" value="PYR_CT"/>
</dbReference>
<evidence type="ECO:0000259" key="2">
    <source>
        <dbReference type="PROSITE" id="PS50991"/>
    </source>
</evidence>
<dbReference type="PROSITE" id="PS00816">
    <property type="entry name" value="AIPM_HOMOCIT_SYNTH_2"/>
    <property type="match status" value="1"/>
</dbReference>
<evidence type="ECO:0000256" key="1">
    <source>
        <dbReference type="ARBA" id="ARBA00022679"/>
    </source>
</evidence>
<protein>
    <submittedName>
        <fullName evidence="3">Homocitrate synthase</fullName>
        <ecNumber evidence="3">2.3.3.14</ecNumber>
    </submittedName>
</protein>
<dbReference type="GO" id="GO:0004410">
    <property type="term" value="F:homocitrate synthase activity"/>
    <property type="evidence" value="ECO:0007669"/>
    <property type="project" value="UniProtKB-EC"/>
</dbReference>
<keyword evidence="1 3" id="KW-0808">Transferase</keyword>